<feature type="chain" id="PRO_5012948762" evidence="2">
    <location>
        <begin position="28"/>
        <end position="315"/>
    </location>
</feature>
<sequence>MRIRGKSLVSLCFGALFFAAASTLVHAAPNSAPPPPLVAQRVSLTSVDGKGGRATSLYGVWIKARTSLATDKNGKFPTVIAMHGCGGLYSMVRDGKGEFTPRHLAMARVLTDAGYNVLFPDSFTPRGRRSTCQDSLSQREASAQNRRYDVQAALHWVSQQKDVDTTRLALLGWSHGASTILASLNLADTDVAVRKIQPRAAVAFYPDCRPYAKPSEPFKPASPLLILMGENDDWTPPQACEAMQKKMQGADTEIALRLYPDTYHDFDAPGMPVHVRMDIAGVGKPGEGVTSGANPDARALAYRSMLNFLDAKLNY</sequence>
<dbReference type="EMBL" id="NJGU01000004">
    <property type="protein sequence ID" value="OWY29719.1"/>
    <property type="molecule type" value="Genomic_DNA"/>
</dbReference>
<evidence type="ECO:0000256" key="1">
    <source>
        <dbReference type="ARBA" id="ARBA00022801"/>
    </source>
</evidence>
<dbReference type="AlphaFoldDB" id="A0A2D0B5Y9"/>
<feature type="signal peptide" evidence="2">
    <location>
        <begin position="1"/>
        <end position="27"/>
    </location>
</feature>
<keyword evidence="2" id="KW-0732">Signal</keyword>
<feature type="domain" description="Dienelactone hydrolase" evidence="3">
    <location>
        <begin position="67"/>
        <end position="311"/>
    </location>
</feature>
<dbReference type="InterPro" id="IPR029058">
    <property type="entry name" value="AB_hydrolase_fold"/>
</dbReference>
<name>A0A2D0B5Y9_9BURK</name>
<dbReference type="SUPFAM" id="SSF53474">
    <property type="entry name" value="alpha/beta-Hydrolases"/>
    <property type="match status" value="1"/>
</dbReference>
<organism evidence="4 5">
    <name type="scientific">Herbaspirillum robiniae</name>
    <dbReference type="NCBI Taxonomy" id="2014887"/>
    <lineage>
        <taxon>Bacteria</taxon>
        <taxon>Pseudomonadati</taxon>
        <taxon>Pseudomonadota</taxon>
        <taxon>Betaproteobacteria</taxon>
        <taxon>Burkholderiales</taxon>
        <taxon>Oxalobacteraceae</taxon>
        <taxon>Herbaspirillum</taxon>
    </lineage>
</organism>
<dbReference type="Gene3D" id="3.40.50.1820">
    <property type="entry name" value="alpha/beta hydrolase"/>
    <property type="match status" value="1"/>
</dbReference>
<dbReference type="PANTHER" id="PTHR22946:SF9">
    <property type="entry name" value="POLYKETIDE TRANSFERASE AF380"/>
    <property type="match status" value="1"/>
</dbReference>
<comment type="caution">
    <text evidence="4">The sequence shown here is derived from an EMBL/GenBank/DDBJ whole genome shotgun (WGS) entry which is preliminary data.</text>
</comment>
<accession>A0A2D0B5Y9</accession>
<dbReference type="GO" id="GO:0052689">
    <property type="term" value="F:carboxylic ester hydrolase activity"/>
    <property type="evidence" value="ECO:0007669"/>
    <property type="project" value="UniProtKB-ARBA"/>
</dbReference>
<proteinExistence type="predicted"/>
<dbReference type="Proteomes" id="UP000197596">
    <property type="component" value="Unassembled WGS sequence"/>
</dbReference>
<evidence type="ECO:0000256" key="2">
    <source>
        <dbReference type="SAM" id="SignalP"/>
    </source>
</evidence>
<dbReference type="InterPro" id="IPR002925">
    <property type="entry name" value="Dienelactn_hydro"/>
</dbReference>
<keyword evidence="1 4" id="KW-0378">Hydrolase</keyword>
<protein>
    <submittedName>
        <fullName evidence="4">Dienelactone hydrolase</fullName>
    </submittedName>
</protein>
<reference evidence="4 5" key="1">
    <citation type="submission" date="2017-06" db="EMBL/GenBank/DDBJ databases">
        <title>Herbaspirillum phytohormonus sp. nov., isolated from the root nodule of Robinia pseudoacacia in lead-zinc mine.</title>
        <authorList>
            <person name="Fan M."/>
            <person name="Lin Y."/>
        </authorList>
    </citation>
    <scope>NUCLEOTIDE SEQUENCE [LARGE SCALE GENOMIC DNA]</scope>
    <source>
        <strain evidence="4 5">HZ10</strain>
    </source>
</reference>
<gene>
    <name evidence="4" type="ORF">CEJ42_07595</name>
</gene>
<dbReference type="InterPro" id="IPR050261">
    <property type="entry name" value="FrsA_esterase"/>
</dbReference>
<evidence type="ECO:0000313" key="5">
    <source>
        <dbReference type="Proteomes" id="UP000197596"/>
    </source>
</evidence>
<evidence type="ECO:0000313" key="4">
    <source>
        <dbReference type="EMBL" id="OWY29719.1"/>
    </source>
</evidence>
<evidence type="ECO:0000259" key="3">
    <source>
        <dbReference type="Pfam" id="PF01738"/>
    </source>
</evidence>
<dbReference type="Pfam" id="PF01738">
    <property type="entry name" value="DLH"/>
    <property type="match status" value="1"/>
</dbReference>
<dbReference type="PANTHER" id="PTHR22946">
    <property type="entry name" value="DIENELACTONE HYDROLASE DOMAIN-CONTAINING PROTEIN-RELATED"/>
    <property type="match status" value="1"/>
</dbReference>